<feature type="region of interest" description="Disordered" evidence="1">
    <location>
        <begin position="117"/>
        <end position="140"/>
    </location>
</feature>
<protein>
    <submittedName>
        <fullName evidence="2">Phosphatidylinositol-3-phosphatase myotubularin-1</fullName>
    </submittedName>
</protein>
<name>A0A6L2KY01_TANCI</name>
<dbReference type="EMBL" id="BKCJ010003209">
    <property type="protein sequence ID" value="GEU53670.1"/>
    <property type="molecule type" value="Genomic_DNA"/>
</dbReference>
<comment type="caution">
    <text evidence="2">The sequence shown here is derived from an EMBL/GenBank/DDBJ whole genome shotgun (WGS) entry which is preliminary data.</text>
</comment>
<sequence>MVHGISFTLVDTTEITENDAFAEKTDPTRLLWVLMWLSWLRSSHVHYNLFYDPTEHEGPLLPQAAALAPTLWPKFHLRWSSPSEAQAGEVEAECDSPEANSESKVVVALEIVRRNSGQMENGDGRHGRPVSRPRFPYSTPAPLFQTKAEQESRTRITYGGRSASIPVSSSSAKLPFLGVKSFDRRSAHPSRHPSVGSSFDSSAAVDGTVFQKNGKKRKMLEYFESMLCFFAVN</sequence>
<gene>
    <name evidence="2" type="ORF">Tci_025648</name>
</gene>
<organism evidence="2">
    <name type="scientific">Tanacetum cinerariifolium</name>
    <name type="common">Dalmatian daisy</name>
    <name type="synonym">Chrysanthemum cinerariifolium</name>
    <dbReference type="NCBI Taxonomy" id="118510"/>
    <lineage>
        <taxon>Eukaryota</taxon>
        <taxon>Viridiplantae</taxon>
        <taxon>Streptophyta</taxon>
        <taxon>Embryophyta</taxon>
        <taxon>Tracheophyta</taxon>
        <taxon>Spermatophyta</taxon>
        <taxon>Magnoliopsida</taxon>
        <taxon>eudicotyledons</taxon>
        <taxon>Gunneridae</taxon>
        <taxon>Pentapetalae</taxon>
        <taxon>asterids</taxon>
        <taxon>campanulids</taxon>
        <taxon>Asterales</taxon>
        <taxon>Asteraceae</taxon>
        <taxon>Asteroideae</taxon>
        <taxon>Anthemideae</taxon>
        <taxon>Anthemidinae</taxon>
        <taxon>Tanacetum</taxon>
    </lineage>
</organism>
<proteinExistence type="predicted"/>
<accession>A0A6L2KY01</accession>
<evidence type="ECO:0000313" key="2">
    <source>
        <dbReference type="EMBL" id="GEU53670.1"/>
    </source>
</evidence>
<dbReference type="AlphaFoldDB" id="A0A6L2KY01"/>
<evidence type="ECO:0000256" key="1">
    <source>
        <dbReference type="SAM" id="MobiDB-lite"/>
    </source>
</evidence>
<reference evidence="2" key="1">
    <citation type="journal article" date="2019" name="Sci. Rep.">
        <title>Draft genome of Tanacetum cinerariifolium, the natural source of mosquito coil.</title>
        <authorList>
            <person name="Yamashiro T."/>
            <person name="Shiraishi A."/>
            <person name="Satake H."/>
            <person name="Nakayama K."/>
        </authorList>
    </citation>
    <scope>NUCLEOTIDE SEQUENCE</scope>
</reference>